<dbReference type="GO" id="GO:0005634">
    <property type="term" value="C:nucleus"/>
    <property type="evidence" value="ECO:0007669"/>
    <property type="project" value="UniProtKB-SubCell"/>
</dbReference>
<feature type="compositionally biased region" description="Polar residues" evidence="5">
    <location>
        <begin position="86"/>
        <end position="98"/>
    </location>
</feature>
<keyword evidence="4" id="KW-0539">Nucleus</keyword>
<dbReference type="STRING" id="5627.A0A1C7LXI2"/>
<name>A0A1C7LXI2_GRIFR</name>
<keyword evidence="7" id="KW-1185">Reference proteome</keyword>
<evidence type="ECO:0000256" key="5">
    <source>
        <dbReference type="SAM" id="MobiDB-lite"/>
    </source>
</evidence>
<evidence type="ECO:0000256" key="1">
    <source>
        <dbReference type="ARBA" id="ARBA00004123"/>
    </source>
</evidence>
<dbReference type="PANTHER" id="PTHR47427">
    <property type="entry name" value="PROTEIN STE12"/>
    <property type="match status" value="1"/>
</dbReference>
<keyword evidence="2" id="KW-0805">Transcription regulation</keyword>
<comment type="caution">
    <text evidence="6">The sequence shown here is derived from an EMBL/GenBank/DDBJ whole genome shotgun (WGS) entry which is preliminary data.</text>
</comment>
<feature type="compositionally biased region" description="Low complexity" evidence="5">
    <location>
        <begin position="99"/>
        <end position="123"/>
    </location>
</feature>
<organism evidence="6 7">
    <name type="scientific">Grifola frondosa</name>
    <name type="common">Maitake</name>
    <name type="synonym">Polyporus frondosus</name>
    <dbReference type="NCBI Taxonomy" id="5627"/>
    <lineage>
        <taxon>Eukaryota</taxon>
        <taxon>Fungi</taxon>
        <taxon>Dikarya</taxon>
        <taxon>Basidiomycota</taxon>
        <taxon>Agaricomycotina</taxon>
        <taxon>Agaricomycetes</taxon>
        <taxon>Polyporales</taxon>
        <taxon>Grifolaceae</taxon>
        <taxon>Grifola</taxon>
    </lineage>
</organism>
<evidence type="ECO:0000313" key="6">
    <source>
        <dbReference type="EMBL" id="OBZ69401.1"/>
    </source>
</evidence>
<evidence type="ECO:0000313" key="7">
    <source>
        <dbReference type="Proteomes" id="UP000092993"/>
    </source>
</evidence>
<proteinExistence type="predicted"/>
<feature type="region of interest" description="Disordered" evidence="5">
    <location>
        <begin position="74"/>
        <end position="125"/>
    </location>
</feature>
<evidence type="ECO:0000256" key="2">
    <source>
        <dbReference type="ARBA" id="ARBA00023015"/>
    </source>
</evidence>
<dbReference type="InterPro" id="IPR052127">
    <property type="entry name" value="STE12_transcription_factor"/>
</dbReference>
<dbReference type="AlphaFoldDB" id="A0A1C7LXI2"/>
<dbReference type="PANTHER" id="PTHR47427:SF1">
    <property type="entry name" value="PROTEIN STE12"/>
    <property type="match status" value="1"/>
</dbReference>
<keyword evidence="3" id="KW-0804">Transcription</keyword>
<dbReference type="Proteomes" id="UP000092993">
    <property type="component" value="Unassembled WGS sequence"/>
</dbReference>
<protein>
    <submittedName>
        <fullName evidence="6">Uncharacterized protein</fullName>
    </submittedName>
</protein>
<dbReference type="EMBL" id="LUGG01000017">
    <property type="protein sequence ID" value="OBZ69401.1"/>
    <property type="molecule type" value="Genomic_DNA"/>
</dbReference>
<evidence type="ECO:0000256" key="4">
    <source>
        <dbReference type="ARBA" id="ARBA00023242"/>
    </source>
</evidence>
<evidence type="ECO:0000256" key="3">
    <source>
        <dbReference type="ARBA" id="ARBA00023163"/>
    </source>
</evidence>
<reference evidence="6 7" key="1">
    <citation type="submission" date="2016-03" db="EMBL/GenBank/DDBJ databases">
        <title>Whole genome sequencing of Grifola frondosa 9006-11.</title>
        <authorList>
            <person name="Min B."/>
            <person name="Park H."/>
            <person name="Kim J.-G."/>
            <person name="Cho H."/>
            <person name="Oh Y.-L."/>
            <person name="Kong W.-S."/>
            <person name="Choi I.-G."/>
        </authorList>
    </citation>
    <scope>NUCLEOTIDE SEQUENCE [LARGE SCALE GENOMIC DNA]</scope>
    <source>
        <strain evidence="6 7">9006-11</strain>
    </source>
</reference>
<dbReference type="GO" id="GO:0003700">
    <property type="term" value="F:DNA-binding transcription factor activity"/>
    <property type="evidence" value="ECO:0007669"/>
    <property type="project" value="TreeGrafter"/>
</dbReference>
<gene>
    <name evidence="6" type="ORF">A0H81_10607</name>
</gene>
<accession>A0A1C7LXI2</accession>
<dbReference type="GO" id="GO:1990526">
    <property type="term" value="C:Ste12p-Dig1p-Dig2p complex"/>
    <property type="evidence" value="ECO:0007669"/>
    <property type="project" value="TreeGrafter"/>
</dbReference>
<sequence>MTALLSATTVKRTDEEVILLEPQAPEVVETTGEVEPLRQLHVAKQNEHELLAHLDRLKFFLTTATSRWSTDAAMSDGHVEHPNSAHPRSTDFSSQTKNTSPAFSGAASATSPAPTSSAPSSSALRPSVDPFLVPHDRLFLDVLECDLKREKMGFESTTVIMGEPAQSFTYGLNCSLYEQFSKEHRSVDGEGEGEAVVCRMD</sequence>
<dbReference type="GO" id="GO:1990527">
    <property type="term" value="C:Tec1p-Ste12p-Dig1p complex"/>
    <property type="evidence" value="ECO:0007669"/>
    <property type="project" value="TreeGrafter"/>
</dbReference>
<comment type="subcellular location">
    <subcellularLocation>
        <location evidence="1">Nucleus</location>
    </subcellularLocation>
</comment>
<dbReference type="OrthoDB" id="1095242at2759"/>